<evidence type="ECO:0000313" key="3">
    <source>
        <dbReference type="Proteomes" id="UP000076574"/>
    </source>
</evidence>
<gene>
    <name evidence="1" type="ORF">A4A58_06785</name>
    <name evidence="2" type="ORF">HB776_28300</name>
</gene>
<dbReference type="OrthoDB" id="5918880at2"/>
<dbReference type="KEGG" id="trb:HB776_28300"/>
<dbReference type="AlphaFoldDB" id="A0A165RTR5"/>
<reference evidence="1 3" key="1">
    <citation type="submission" date="2016-03" db="EMBL/GenBank/DDBJ databases">
        <title>Microsymbionts genomes from the relict species Vavilovia formosa (Stev.) Fed.</title>
        <authorList>
            <person name="Kopat V."/>
            <person name="Chirak E."/>
            <person name="Kimeklis A."/>
            <person name="Andronov E."/>
        </authorList>
    </citation>
    <scope>NUCLEOTIDE SEQUENCE [LARGE SCALE GENOMIC DNA]</scope>
    <source>
        <strain evidence="1 3">Vaf07</strain>
    </source>
</reference>
<protein>
    <submittedName>
        <fullName evidence="2">DUF2478 domain-containing protein</fullName>
    </submittedName>
</protein>
<evidence type="ECO:0000313" key="1">
    <source>
        <dbReference type="EMBL" id="KZD23100.1"/>
    </source>
</evidence>
<evidence type="ECO:0000313" key="2">
    <source>
        <dbReference type="EMBL" id="QND74673.1"/>
    </source>
</evidence>
<reference evidence="2" key="3">
    <citation type="journal article" date="2020" name="Mol. Plant Microbe Interact.">
        <title>Complete genome sequences of four natural Pseudomonas isolates that catabolize a wide range of aromatic compounds relevant to lignin valorization.</title>
        <authorList>
            <person name="Hatmaker E.A."/>
            <person name="Presle G."/>
            <person name="Cannon O."/>
            <person name="Guss A.M."/>
            <person name="Elkins J.G."/>
        </authorList>
    </citation>
    <scope>NUCLEOTIDE SEQUENCE</scope>
    <source>
        <strain evidence="2">581</strain>
    </source>
</reference>
<keyword evidence="3" id="KW-1185">Reference proteome</keyword>
<proteinExistence type="predicted"/>
<dbReference type="InterPro" id="IPR018912">
    <property type="entry name" value="DUF2478"/>
</dbReference>
<reference evidence="4" key="2">
    <citation type="journal article" date="2020" name="Mol. Plant Microbe">
        <title>Rhizobial microsymbionts of the narrowly endemic Oxytropis species growing in Kamchatka are characterized by significant genetic diversity and possess a set of genes that are associated with T3SS and T6SS secretion systems and can affect the development of symbiosis.</title>
        <authorList>
            <person name="Safronova V."/>
            <person name="Guro P."/>
            <person name="Sazanova A."/>
            <person name="Kuznetsova I."/>
            <person name="Belimov A."/>
            <person name="Yakubov V."/>
            <person name="Chirak E."/>
            <person name="Afonin A."/>
            <person name="Gogolev Y."/>
            <person name="Andronov E."/>
            <person name="Tikhonovich I."/>
        </authorList>
    </citation>
    <scope>NUCLEOTIDE SEQUENCE [LARGE SCALE GENOMIC DNA]</scope>
    <source>
        <strain evidence="4">581</strain>
    </source>
</reference>
<dbReference type="Proteomes" id="UP000076574">
    <property type="component" value="Unassembled WGS sequence"/>
</dbReference>
<sequence>MFDAQCDLAALVYDKDQDPDAVLHTFAADLSKQGIRAVGLVQLGHREFDVPKLTAVMLHTGAQVRLFQDLGPGAKGCKLDVGQLLDAGTQVADAIDEGADLVIINRFGKQEREGKGLAYLIERALSSDIPVVIAVPSHRFAEWIAFADGMSVKLHCDRESLDGWWAKVSCRTEGLIRQDHRSVCEVLK</sequence>
<accession>A0A165RTR5</accession>
<dbReference type="Proteomes" id="UP000515291">
    <property type="component" value="Chromosome"/>
</dbReference>
<dbReference type="STRING" id="943830.A4A58_06785"/>
<organism evidence="1 3">
    <name type="scientific">Tardiphaga robiniae</name>
    <dbReference type="NCBI Taxonomy" id="943830"/>
    <lineage>
        <taxon>Bacteria</taxon>
        <taxon>Pseudomonadati</taxon>
        <taxon>Pseudomonadota</taxon>
        <taxon>Alphaproteobacteria</taxon>
        <taxon>Hyphomicrobiales</taxon>
        <taxon>Nitrobacteraceae</taxon>
        <taxon>Tardiphaga</taxon>
    </lineage>
</organism>
<dbReference type="RefSeq" id="WP_068733150.1">
    <property type="nucleotide sequence ID" value="NZ_CP050292.1"/>
</dbReference>
<dbReference type="Pfam" id="PF10649">
    <property type="entry name" value="DUF2478"/>
    <property type="match status" value="1"/>
</dbReference>
<dbReference type="EMBL" id="LVYV01000012">
    <property type="protein sequence ID" value="KZD23100.1"/>
    <property type="molecule type" value="Genomic_DNA"/>
</dbReference>
<name>A0A165RTR5_9BRAD</name>
<evidence type="ECO:0000313" key="4">
    <source>
        <dbReference type="Proteomes" id="UP000515291"/>
    </source>
</evidence>
<dbReference type="EMBL" id="CP050292">
    <property type="protein sequence ID" value="QND74673.1"/>
    <property type="molecule type" value="Genomic_DNA"/>
</dbReference>